<reference evidence="3" key="1">
    <citation type="journal article" date="2019" name="Int. J. Syst. Evol. Microbiol.">
        <title>The Global Catalogue of Microorganisms (GCM) 10K type strain sequencing project: providing services to taxonomists for standard genome sequencing and annotation.</title>
        <authorList>
            <consortium name="The Broad Institute Genomics Platform"/>
            <consortium name="The Broad Institute Genome Sequencing Center for Infectious Disease"/>
            <person name="Wu L."/>
            <person name="Ma J."/>
        </authorList>
    </citation>
    <scope>NUCLEOTIDE SEQUENCE [LARGE SCALE GENOMIC DNA]</scope>
    <source>
        <strain evidence="3">CGMCC 4.7643</strain>
    </source>
</reference>
<dbReference type="Proteomes" id="UP001597419">
    <property type="component" value="Unassembled WGS sequence"/>
</dbReference>
<feature type="domain" description="DUF4350" evidence="1">
    <location>
        <begin position="50"/>
        <end position="216"/>
    </location>
</feature>
<dbReference type="RefSeq" id="WP_345404419.1">
    <property type="nucleotide sequence ID" value="NZ_BAABHG010000016.1"/>
</dbReference>
<gene>
    <name evidence="2" type="ORF">ACFSYJ_22910</name>
</gene>
<name>A0ABW5GKU7_9PSEU</name>
<dbReference type="EMBL" id="JBHUKU010000013">
    <property type="protein sequence ID" value="MFD2461474.1"/>
    <property type="molecule type" value="Genomic_DNA"/>
</dbReference>
<proteinExistence type="predicted"/>
<dbReference type="Pfam" id="PF14258">
    <property type="entry name" value="DUF4350"/>
    <property type="match status" value="1"/>
</dbReference>
<sequence>MSTSVSPDLRRIWRGVRVPLALLLLVFLTGLVLLLSRGDQTTGALEPGSYEPQGARALAKLLGAEGVDVRAAHTFDEASGSLGNATLLVTRPDLVPPGKLAELRDRSAHVVLVAPGPETLFGLLPGVHPAGTGEVRALGPDCTVGAAVAAGEATMGGLRYRTTDPGARSCYRDGGNGTLVQVGDGHGTVTLLGTPAPLTNDRIADQGNAALTMRLLGQHPRLVWYLPSADDPALGVDKKSITDLIPVGWRFGAIQAGIAVLLLALWRTRRLGPVVAEPLPVVVRAAETAEGRARLYRRGGAAGHAGETLREASRARLRSVLGLPADAEVAALVESVSARSGRGGAEVGAVLYGPPPADDAALVRLADELDRLENEVERL</sequence>
<protein>
    <submittedName>
        <fullName evidence="2">DUF4350 domain-containing protein</fullName>
    </submittedName>
</protein>
<keyword evidence="3" id="KW-1185">Reference proteome</keyword>
<organism evidence="2 3">
    <name type="scientific">Amycolatopsis samaneae</name>
    <dbReference type="NCBI Taxonomy" id="664691"/>
    <lineage>
        <taxon>Bacteria</taxon>
        <taxon>Bacillati</taxon>
        <taxon>Actinomycetota</taxon>
        <taxon>Actinomycetes</taxon>
        <taxon>Pseudonocardiales</taxon>
        <taxon>Pseudonocardiaceae</taxon>
        <taxon>Amycolatopsis</taxon>
    </lineage>
</organism>
<comment type="caution">
    <text evidence="2">The sequence shown here is derived from an EMBL/GenBank/DDBJ whole genome shotgun (WGS) entry which is preliminary data.</text>
</comment>
<evidence type="ECO:0000313" key="3">
    <source>
        <dbReference type="Proteomes" id="UP001597419"/>
    </source>
</evidence>
<dbReference type="InterPro" id="IPR025646">
    <property type="entry name" value="DUF4350"/>
</dbReference>
<evidence type="ECO:0000259" key="1">
    <source>
        <dbReference type="Pfam" id="PF14258"/>
    </source>
</evidence>
<evidence type="ECO:0000313" key="2">
    <source>
        <dbReference type="EMBL" id="MFD2461474.1"/>
    </source>
</evidence>
<accession>A0ABW5GKU7</accession>